<feature type="compositionally biased region" description="Polar residues" evidence="1">
    <location>
        <begin position="384"/>
        <end position="396"/>
    </location>
</feature>
<organism evidence="2 3">
    <name type="scientific">Lentinula edodes</name>
    <name type="common">Shiitake mushroom</name>
    <name type="synonym">Lentinus edodes</name>
    <dbReference type="NCBI Taxonomy" id="5353"/>
    <lineage>
        <taxon>Eukaryota</taxon>
        <taxon>Fungi</taxon>
        <taxon>Dikarya</taxon>
        <taxon>Basidiomycota</taxon>
        <taxon>Agaricomycotina</taxon>
        <taxon>Agaricomycetes</taxon>
        <taxon>Agaricomycetidae</taxon>
        <taxon>Agaricales</taxon>
        <taxon>Marasmiineae</taxon>
        <taxon>Omphalotaceae</taxon>
        <taxon>Lentinula</taxon>
    </lineage>
</organism>
<feature type="compositionally biased region" description="Polar residues" evidence="1">
    <location>
        <begin position="59"/>
        <end position="78"/>
    </location>
</feature>
<feature type="region of interest" description="Disordered" evidence="1">
    <location>
        <begin position="374"/>
        <end position="396"/>
    </location>
</feature>
<dbReference type="OrthoDB" id="3063902at2759"/>
<dbReference type="Proteomes" id="UP000188533">
    <property type="component" value="Unassembled WGS sequence"/>
</dbReference>
<evidence type="ECO:0000256" key="1">
    <source>
        <dbReference type="SAM" id="MobiDB-lite"/>
    </source>
</evidence>
<reference evidence="2 3" key="2">
    <citation type="submission" date="2017-02" db="EMBL/GenBank/DDBJ databases">
        <title>A genome survey and senescence transcriptome analysis in Lentinula edodes.</title>
        <authorList>
            <person name="Sakamoto Y."/>
            <person name="Nakade K."/>
            <person name="Sato S."/>
            <person name="Yoshida Y."/>
            <person name="Miyazaki K."/>
            <person name="Natsume S."/>
            <person name="Konno N."/>
        </authorList>
    </citation>
    <scope>NUCLEOTIDE SEQUENCE [LARGE SCALE GENOMIC DNA]</scope>
    <source>
        <strain evidence="2 3">NBRC 111202</strain>
    </source>
</reference>
<protein>
    <submittedName>
        <fullName evidence="2">Uncharacterized protein</fullName>
    </submittedName>
</protein>
<dbReference type="STRING" id="5353.A0A1Q3ECH2"/>
<reference evidence="2 3" key="1">
    <citation type="submission" date="2016-08" db="EMBL/GenBank/DDBJ databases">
        <authorList>
            <consortium name="Lentinula edodes genome sequencing consortium"/>
            <person name="Sakamoto Y."/>
            <person name="Nakade K."/>
            <person name="Sato S."/>
            <person name="Yoshida Y."/>
            <person name="Miyazaki K."/>
            <person name="Natsume S."/>
            <person name="Konno N."/>
        </authorList>
    </citation>
    <scope>NUCLEOTIDE SEQUENCE [LARGE SCALE GENOMIC DNA]</scope>
    <source>
        <strain evidence="2 3">NBRC 111202</strain>
    </source>
</reference>
<dbReference type="AlphaFoldDB" id="A0A1Q3ECH2"/>
<feature type="region of interest" description="Disordered" evidence="1">
    <location>
        <begin position="119"/>
        <end position="176"/>
    </location>
</feature>
<evidence type="ECO:0000313" key="2">
    <source>
        <dbReference type="EMBL" id="GAW04906.1"/>
    </source>
</evidence>
<comment type="caution">
    <text evidence="2">The sequence shown here is derived from an EMBL/GenBank/DDBJ whole genome shotgun (WGS) entry which is preliminary data.</text>
</comment>
<proteinExistence type="predicted"/>
<name>A0A1Q3ECH2_LENED</name>
<keyword evidence="3" id="KW-1185">Reference proteome</keyword>
<evidence type="ECO:0000313" key="3">
    <source>
        <dbReference type="Proteomes" id="UP000188533"/>
    </source>
</evidence>
<gene>
    <name evidence="2" type="ORF">LENED_006725</name>
</gene>
<feature type="compositionally biased region" description="Acidic residues" evidence="1">
    <location>
        <begin position="162"/>
        <end position="176"/>
    </location>
</feature>
<feature type="region of interest" description="Disordered" evidence="1">
    <location>
        <begin position="1"/>
        <end position="78"/>
    </location>
</feature>
<dbReference type="EMBL" id="BDGU01000215">
    <property type="protein sequence ID" value="GAW04906.1"/>
    <property type="molecule type" value="Genomic_DNA"/>
</dbReference>
<sequence>MPPKLPTALTAAKGPKASTGRTKRNASAESPELPDPKRKVPLHGPVDIDSSIPGAPTEAGTTAPSATVNPPSRESSVLTELGECGHLELSALVSHNENRTLPGTDTSTNFTAKLENVGDVNTSSGTMKSDEVGVLNDGSRKTDPGRPKVLLPGDGVENLPKEEEDVIPPPDDDPDDQVLSVLPDTLTKDHKPESPREVGVTVLDITLQHPSLVDHYNSLCWVPEPATMVPYATAVAQACEVSTADLTLVAANFSPNATARVKKGIKFIRYKNVISLTKAPSNCLSHGSDGHAYVADLNSPRRELAVLIATGVCVGSHLQQPIGAPGFKAKKIFVKLFTQEYELFESRLGSYFGCTTFYGPMEYGNITFQTKKESQAGNSGYGSGSPTKGKTSKFTVTSPRKPAMATMASALAVKNLPVASFLDWNSPVPIFDGRGRSKTNYNGFAFSPEDWDSLTSLPRYSSEIPDDALVSVGFSLAGPWSMADLPTGHFYVLFAILLAVADR</sequence>
<accession>A0A1Q3ECH2</accession>